<feature type="compositionally biased region" description="Basic and acidic residues" evidence="1">
    <location>
        <begin position="51"/>
        <end position="62"/>
    </location>
</feature>
<keyword evidence="3" id="KW-1185">Reference proteome</keyword>
<organism evidence="2 3">
    <name type="scientific">Paracoccus benzoatiresistens</name>
    <dbReference type="NCBI Taxonomy" id="2997341"/>
    <lineage>
        <taxon>Bacteria</taxon>
        <taxon>Pseudomonadati</taxon>
        <taxon>Pseudomonadota</taxon>
        <taxon>Alphaproteobacteria</taxon>
        <taxon>Rhodobacterales</taxon>
        <taxon>Paracoccaceae</taxon>
        <taxon>Paracoccus</taxon>
    </lineage>
</organism>
<proteinExistence type="predicted"/>
<dbReference type="RefSeq" id="WP_268943191.1">
    <property type="nucleotide sequence ID" value="NZ_JAPTYD010000029.1"/>
</dbReference>
<comment type="caution">
    <text evidence="2">The sequence shown here is derived from an EMBL/GenBank/DDBJ whole genome shotgun (WGS) entry which is preliminary data.</text>
</comment>
<evidence type="ECO:0000313" key="2">
    <source>
        <dbReference type="EMBL" id="MCZ0963129.1"/>
    </source>
</evidence>
<name>A0ABT4J888_9RHOB</name>
<dbReference type="Proteomes" id="UP001149822">
    <property type="component" value="Unassembled WGS sequence"/>
</dbReference>
<accession>A0ABT4J888</accession>
<reference evidence="2" key="1">
    <citation type="submission" date="2022-12" db="EMBL/GenBank/DDBJ databases">
        <title>Paracoccus sp. EF6 isolated from a lake water.</title>
        <authorList>
            <person name="Liu H."/>
        </authorList>
    </citation>
    <scope>NUCLEOTIDE SEQUENCE</scope>
    <source>
        <strain evidence="2">EF6</strain>
    </source>
</reference>
<dbReference type="EMBL" id="JAPTYD010000029">
    <property type="protein sequence ID" value="MCZ0963129.1"/>
    <property type="molecule type" value="Genomic_DNA"/>
</dbReference>
<evidence type="ECO:0000256" key="1">
    <source>
        <dbReference type="SAM" id="MobiDB-lite"/>
    </source>
</evidence>
<sequence length="62" mass="6965">MLCQHGESATVILPHDKALIAGRVGMKPAGQSQRHRRRGQPVRRRAQVQEAARDRPRLEEAS</sequence>
<feature type="region of interest" description="Disordered" evidence="1">
    <location>
        <begin position="24"/>
        <end position="62"/>
    </location>
</feature>
<feature type="compositionally biased region" description="Basic residues" evidence="1">
    <location>
        <begin position="33"/>
        <end position="46"/>
    </location>
</feature>
<gene>
    <name evidence="2" type="ORF">OU682_16050</name>
</gene>
<evidence type="ECO:0000313" key="3">
    <source>
        <dbReference type="Proteomes" id="UP001149822"/>
    </source>
</evidence>
<protein>
    <submittedName>
        <fullName evidence="2">Uncharacterized protein</fullName>
    </submittedName>
</protein>